<dbReference type="Pfam" id="PF03281">
    <property type="entry name" value="Mab-21"/>
    <property type="match status" value="1"/>
</dbReference>
<dbReference type="AlphaFoldDB" id="T1EPM0"/>
<dbReference type="InterPro" id="IPR046906">
    <property type="entry name" value="Mab-21_HhH/H2TH-like"/>
</dbReference>
<reference evidence="13" key="3">
    <citation type="submission" date="2015-06" db="UniProtKB">
        <authorList>
            <consortium name="EnsemblMetazoa"/>
        </authorList>
    </citation>
    <scope>IDENTIFICATION</scope>
</reference>
<evidence type="ECO:0000256" key="3">
    <source>
        <dbReference type="ARBA" id="ARBA00022679"/>
    </source>
</evidence>
<dbReference type="CTD" id="20198520"/>
<comment type="similarity">
    <text evidence="2">Belongs to the mab-21 family.</text>
</comment>
<dbReference type="InParanoid" id="T1EPM0"/>
<reference evidence="12 14" key="2">
    <citation type="journal article" date="2013" name="Nature">
        <title>Insights into bilaterian evolution from three spiralian genomes.</title>
        <authorList>
            <person name="Simakov O."/>
            <person name="Marletaz F."/>
            <person name="Cho S.J."/>
            <person name="Edsinger-Gonzales E."/>
            <person name="Havlak P."/>
            <person name="Hellsten U."/>
            <person name="Kuo D.H."/>
            <person name="Larsson T."/>
            <person name="Lv J."/>
            <person name="Arendt D."/>
            <person name="Savage R."/>
            <person name="Osoegawa K."/>
            <person name="de Jong P."/>
            <person name="Grimwood J."/>
            <person name="Chapman J.A."/>
            <person name="Shapiro H."/>
            <person name="Aerts A."/>
            <person name="Otillar R.P."/>
            <person name="Terry A.Y."/>
            <person name="Boore J.L."/>
            <person name="Grigoriev I.V."/>
            <person name="Lindberg D.R."/>
            <person name="Seaver E.C."/>
            <person name="Weisblat D.A."/>
            <person name="Putnam N.H."/>
            <person name="Rokhsar D.S."/>
        </authorList>
    </citation>
    <scope>NUCLEOTIDE SEQUENCE</scope>
</reference>
<feature type="domain" description="Mab-21-like HhH/H2TH-like" evidence="11">
    <location>
        <begin position="272"/>
        <end position="364"/>
    </location>
</feature>
<keyword evidence="6" id="KW-0547">Nucleotide-binding</keyword>
<evidence type="ECO:0000256" key="1">
    <source>
        <dbReference type="ARBA" id="ARBA00001946"/>
    </source>
</evidence>
<proteinExistence type="inferred from homology"/>
<dbReference type="Gene3D" id="1.10.1410.40">
    <property type="match status" value="1"/>
</dbReference>
<dbReference type="KEGG" id="hro:HELRODRAFT_159975"/>
<keyword evidence="4" id="KW-0548">Nucleotidyltransferase</keyword>
<dbReference type="GeneID" id="20198520"/>
<dbReference type="InterPro" id="IPR024810">
    <property type="entry name" value="MAB21L/cGLR"/>
</dbReference>
<feature type="chain" id="PRO_5010979944" evidence="9">
    <location>
        <begin position="18"/>
        <end position="382"/>
    </location>
</feature>
<dbReference type="GO" id="GO:0005524">
    <property type="term" value="F:ATP binding"/>
    <property type="evidence" value="ECO:0007669"/>
    <property type="project" value="UniProtKB-KW"/>
</dbReference>
<keyword evidence="3" id="KW-0808">Transferase</keyword>
<keyword evidence="9" id="KW-0732">Signal</keyword>
<dbReference type="GO" id="GO:0016779">
    <property type="term" value="F:nucleotidyltransferase activity"/>
    <property type="evidence" value="ECO:0007669"/>
    <property type="project" value="UniProtKB-KW"/>
</dbReference>
<dbReference type="OMA" id="VNINERY"/>
<keyword evidence="5" id="KW-0479">Metal-binding</keyword>
<dbReference type="PANTHER" id="PTHR10656:SF42">
    <property type="entry name" value="CYCLIC GMP-AMP SYNTHASE-LIKE PROTEIN-RELATED"/>
    <property type="match status" value="1"/>
</dbReference>
<dbReference type="Proteomes" id="UP000015101">
    <property type="component" value="Unassembled WGS sequence"/>
</dbReference>
<evidence type="ECO:0000256" key="6">
    <source>
        <dbReference type="ARBA" id="ARBA00022741"/>
    </source>
</evidence>
<accession>T1EPM0</accession>
<evidence type="ECO:0000259" key="11">
    <source>
        <dbReference type="Pfam" id="PF20266"/>
    </source>
</evidence>
<dbReference type="RefSeq" id="XP_009015257.1">
    <property type="nucleotide sequence ID" value="XM_009017009.1"/>
</dbReference>
<dbReference type="OrthoDB" id="6054650at2759"/>
<evidence type="ECO:0000313" key="12">
    <source>
        <dbReference type="EMBL" id="ESO05889.1"/>
    </source>
</evidence>
<dbReference type="SMART" id="SM01265">
    <property type="entry name" value="Mab-21"/>
    <property type="match status" value="1"/>
</dbReference>
<evidence type="ECO:0000313" key="14">
    <source>
        <dbReference type="Proteomes" id="UP000015101"/>
    </source>
</evidence>
<feature type="domain" description="Mab-21-like nucleotidyltransferase" evidence="10">
    <location>
        <begin position="110"/>
        <end position="261"/>
    </location>
</feature>
<evidence type="ECO:0000256" key="8">
    <source>
        <dbReference type="ARBA" id="ARBA00022842"/>
    </source>
</evidence>
<dbReference type="InterPro" id="IPR046903">
    <property type="entry name" value="Mab-21-like_nuc_Trfase"/>
</dbReference>
<keyword evidence="8" id="KW-0460">Magnesium</keyword>
<name>T1EPM0_HELRO</name>
<comment type="cofactor">
    <cofactor evidence="1">
        <name>Mg(2+)</name>
        <dbReference type="ChEBI" id="CHEBI:18420"/>
    </cofactor>
</comment>
<evidence type="ECO:0000256" key="2">
    <source>
        <dbReference type="ARBA" id="ARBA00008307"/>
    </source>
</evidence>
<dbReference type="HOGENOM" id="CLU_044907_0_0_1"/>
<dbReference type="GO" id="GO:0046872">
    <property type="term" value="F:metal ion binding"/>
    <property type="evidence" value="ECO:0007669"/>
    <property type="project" value="UniProtKB-KW"/>
</dbReference>
<dbReference type="Pfam" id="PF20266">
    <property type="entry name" value="Mab-21_C"/>
    <property type="match status" value="1"/>
</dbReference>
<evidence type="ECO:0000256" key="5">
    <source>
        <dbReference type="ARBA" id="ARBA00022723"/>
    </source>
</evidence>
<gene>
    <name evidence="13" type="primary">20198520</name>
    <name evidence="12" type="ORF">HELRODRAFT_159975</name>
</gene>
<keyword evidence="14" id="KW-1185">Reference proteome</keyword>
<dbReference type="PANTHER" id="PTHR10656">
    <property type="entry name" value="CELL FATE DETERMINING PROTEIN MAB21-RELATED"/>
    <property type="match status" value="1"/>
</dbReference>
<organism evidence="13 14">
    <name type="scientific">Helobdella robusta</name>
    <name type="common">Californian leech</name>
    <dbReference type="NCBI Taxonomy" id="6412"/>
    <lineage>
        <taxon>Eukaryota</taxon>
        <taxon>Metazoa</taxon>
        <taxon>Spiralia</taxon>
        <taxon>Lophotrochozoa</taxon>
        <taxon>Annelida</taxon>
        <taxon>Clitellata</taxon>
        <taxon>Hirudinea</taxon>
        <taxon>Rhynchobdellida</taxon>
        <taxon>Glossiphoniidae</taxon>
        <taxon>Helobdella</taxon>
    </lineage>
</organism>
<protein>
    <submittedName>
        <fullName evidence="12 13">Uncharacterized protein</fullName>
    </submittedName>
</protein>
<dbReference type="EMBL" id="AMQM01000453">
    <property type="status" value="NOT_ANNOTATED_CDS"/>
    <property type="molecule type" value="Genomic_DNA"/>
</dbReference>
<reference evidence="14" key="1">
    <citation type="submission" date="2012-12" db="EMBL/GenBank/DDBJ databases">
        <authorList>
            <person name="Hellsten U."/>
            <person name="Grimwood J."/>
            <person name="Chapman J.A."/>
            <person name="Shapiro H."/>
            <person name="Aerts A."/>
            <person name="Otillar R.P."/>
            <person name="Terry A.Y."/>
            <person name="Boore J.L."/>
            <person name="Simakov O."/>
            <person name="Marletaz F."/>
            <person name="Cho S.-J."/>
            <person name="Edsinger-Gonzales E."/>
            <person name="Havlak P."/>
            <person name="Kuo D.-H."/>
            <person name="Larsson T."/>
            <person name="Lv J."/>
            <person name="Arendt D."/>
            <person name="Savage R."/>
            <person name="Osoegawa K."/>
            <person name="de Jong P."/>
            <person name="Lindberg D.R."/>
            <person name="Seaver E.C."/>
            <person name="Weisblat D.A."/>
            <person name="Putnam N.H."/>
            <person name="Grigoriev I.V."/>
            <person name="Rokhsar D.S."/>
        </authorList>
    </citation>
    <scope>NUCLEOTIDE SEQUENCE</scope>
</reference>
<sequence>MWLLAWATWIPVCGLLASQLNIQGVAFLKAVAYKPWHKSKRFSDAIECYAQNKAQTPEKLEEAVKFTYFIIDEIKQLLAAHSIFVTPEYVGSAFEGLRVRGEGGGQANIEFDVMLVWDFKEPLTIEASLLPNFVFMKSSADQDLISPDCKPLFFQGYLCPMMVTYKFLHLFRSFIENISKPQNNATITVSEHGPALQIDVKMMLRKEKKILFTIDIVPSLKLNNDEYFVPKVVRGGVHVCKDFAKKNLTWRRSFSVHEKKRLSRILKDENHVKLLKVLKGIRNQDAQMALLNSYQLKNIFLRVCHRMPDNNLWSEKYLGLRLMDLLIELEVCLRKRYLPSFFQPCVNLMADTSFRNFTRLANRFRRLIDDENAMMKLVASRC</sequence>
<evidence type="ECO:0000256" key="9">
    <source>
        <dbReference type="SAM" id="SignalP"/>
    </source>
</evidence>
<dbReference type="EnsemblMetazoa" id="HelroT159975">
    <property type="protein sequence ID" value="HelroP159975"/>
    <property type="gene ID" value="HelroG159975"/>
</dbReference>
<evidence type="ECO:0000256" key="7">
    <source>
        <dbReference type="ARBA" id="ARBA00022840"/>
    </source>
</evidence>
<dbReference type="EMBL" id="KB096324">
    <property type="protein sequence ID" value="ESO05889.1"/>
    <property type="molecule type" value="Genomic_DNA"/>
</dbReference>
<evidence type="ECO:0000259" key="10">
    <source>
        <dbReference type="Pfam" id="PF03281"/>
    </source>
</evidence>
<feature type="signal peptide" evidence="9">
    <location>
        <begin position="1"/>
        <end position="17"/>
    </location>
</feature>
<keyword evidence="7" id="KW-0067">ATP-binding</keyword>
<evidence type="ECO:0000256" key="4">
    <source>
        <dbReference type="ARBA" id="ARBA00022695"/>
    </source>
</evidence>
<evidence type="ECO:0000313" key="13">
    <source>
        <dbReference type="EnsemblMetazoa" id="HelroP159975"/>
    </source>
</evidence>
<dbReference type="eggNOG" id="KOG3963">
    <property type="taxonomic scope" value="Eukaryota"/>
</dbReference>
<dbReference type="Gene3D" id="3.30.460.90">
    <property type="match status" value="1"/>
</dbReference>